<evidence type="ECO:0000313" key="2">
    <source>
        <dbReference type="Proteomes" id="UP000025227"/>
    </source>
</evidence>
<evidence type="ECO:0000256" key="1">
    <source>
        <dbReference type="SAM" id="MobiDB-lite"/>
    </source>
</evidence>
<name>A0A7I4YEP0_HAECO</name>
<sequence length="96" mass="10973">MTLGNQKKSHHIYDSEKKGPEEITPRQQTTTSTLRRSRRDLPAGASYFVGQNRPPRRRWSKMAVCTFNARTLAPEACIEDLMTQARKIKNEVIGLT</sequence>
<dbReference type="AlphaFoldDB" id="A0A7I4YEP0"/>
<proteinExistence type="predicted"/>
<feature type="compositionally biased region" description="Basic and acidic residues" evidence="1">
    <location>
        <begin position="11"/>
        <end position="24"/>
    </location>
</feature>
<organism evidence="2 3">
    <name type="scientific">Haemonchus contortus</name>
    <name type="common">Barber pole worm</name>
    <dbReference type="NCBI Taxonomy" id="6289"/>
    <lineage>
        <taxon>Eukaryota</taxon>
        <taxon>Metazoa</taxon>
        <taxon>Ecdysozoa</taxon>
        <taxon>Nematoda</taxon>
        <taxon>Chromadorea</taxon>
        <taxon>Rhabditida</taxon>
        <taxon>Rhabditina</taxon>
        <taxon>Rhabditomorpha</taxon>
        <taxon>Strongyloidea</taxon>
        <taxon>Trichostrongylidae</taxon>
        <taxon>Haemonchus</taxon>
    </lineage>
</organism>
<feature type="compositionally biased region" description="Low complexity" evidence="1">
    <location>
        <begin position="25"/>
        <end position="34"/>
    </location>
</feature>
<dbReference type="WBParaSite" id="HCON_00080200-00001">
    <property type="protein sequence ID" value="HCON_00080200-00001"/>
    <property type="gene ID" value="HCON_00080200"/>
</dbReference>
<reference evidence="3" key="1">
    <citation type="submission" date="2020-12" db="UniProtKB">
        <authorList>
            <consortium name="WormBaseParasite"/>
        </authorList>
    </citation>
    <scope>IDENTIFICATION</scope>
    <source>
        <strain evidence="3">MHco3</strain>
    </source>
</reference>
<keyword evidence="2" id="KW-1185">Reference proteome</keyword>
<accession>A0A7I4YEP0</accession>
<dbReference type="Proteomes" id="UP000025227">
    <property type="component" value="Unplaced"/>
</dbReference>
<dbReference type="OrthoDB" id="5813559at2759"/>
<evidence type="ECO:0000313" key="3">
    <source>
        <dbReference type="WBParaSite" id="HCON_00080200-00001"/>
    </source>
</evidence>
<feature type="region of interest" description="Disordered" evidence="1">
    <location>
        <begin position="1"/>
        <end position="53"/>
    </location>
</feature>
<protein>
    <submittedName>
        <fullName evidence="3">Uncharacterized protein</fullName>
    </submittedName>
</protein>